<comment type="caution">
    <text evidence="1">The sequence shown here is derived from an EMBL/GenBank/DDBJ whole genome shotgun (WGS) entry which is preliminary data.</text>
</comment>
<evidence type="ECO:0000313" key="1">
    <source>
        <dbReference type="EMBL" id="TYP51594.1"/>
    </source>
</evidence>
<evidence type="ECO:0000313" key="2">
    <source>
        <dbReference type="Proteomes" id="UP000322294"/>
    </source>
</evidence>
<accession>A0A5S5AL71</accession>
<dbReference type="NCBIfam" id="TIGR03309">
    <property type="entry name" value="matur_yqeB"/>
    <property type="match status" value="1"/>
</dbReference>
<dbReference type="EMBL" id="VNHO01000022">
    <property type="protein sequence ID" value="TYP51594.1"/>
    <property type="molecule type" value="Genomic_DNA"/>
</dbReference>
<dbReference type="OrthoDB" id="9815497at2"/>
<gene>
    <name evidence="1" type="ORF">LZ11_01884</name>
</gene>
<proteinExistence type="predicted"/>
<dbReference type="RefSeq" id="WP_148867600.1">
    <property type="nucleotide sequence ID" value="NZ_VNHO01000022.1"/>
</dbReference>
<keyword evidence="2" id="KW-1185">Reference proteome</keyword>
<organism evidence="1 2">
    <name type="scientific">Thermosediminibacter litoriperuensis</name>
    <dbReference type="NCBI Taxonomy" id="291989"/>
    <lineage>
        <taxon>Bacteria</taxon>
        <taxon>Bacillati</taxon>
        <taxon>Bacillota</taxon>
        <taxon>Clostridia</taxon>
        <taxon>Thermosediminibacterales</taxon>
        <taxon>Thermosediminibacteraceae</taxon>
        <taxon>Thermosediminibacter</taxon>
    </lineage>
</organism>
<dbReference type="AlphaFoldDB" id="A0A5S5AL71"/>
<name>A0A5S5AL71_9FIRM</name>
<protein>
    <submittedName>
        <fullName evidence="1">Xanthine dehydrogenase accessory factor</fullName>
    </submittedName>
</protein>
<sequence length="268" mass="28672">MGETSVLIRGAGDIASGIAHRLFRCGFSVYMTEIPAPTSIRRKVAFSEAVYDGEAEVEGVKAVLARSVEDAINLSRNGLIPVLVDPDLKCLEGLKPVVLVDSILAKKNLGTRKSMAPVVIGVGPGFTAGEDCHAVVESLRGHDLGRVIMKGRAAENTGIPGEVMNYTLERVIYAPAAGRIRLVRDIGSPVNEGELIAMIGNVEVRTKIGGVLRGIIRNGFEVWKGMKIGDVDPRGIVEHCYTISDKARAIAGGVLEAALYLLNHRMFS</sequence>
<dbReference type="Proteomes" id="UP000322294">
    <property type="component" value="Unassembled WGS sequence"/>
</dbReference>
<dbReference type="InterPro" id="IPR017695">
    <property type="entry name" value="Se-dep_Mo_hydrolase_YqeB"/>
</dbReference>
<reference evidence="1 2" key="1">
    <citation type="submission" date="2019-07" db="EMBL/GenBank/DDBJ databases">
        <title>Genomic Encyclopedia of Type Strains, Phase I: the one thousand microbial genomes (KMG-I) project.</title>
        <authorList>
            <person name="Kyrpides N."/>
        </authorList>
    </citation>
    <scope>NUCLEOTIDE SEQUENCE [LARGE SCALE GENOMIC DNA]</scope>
    <source>
        <strain evidence="1 2">DSM 16647</strain>
    </source>
</reference>